<evidence type="ECO:0000259" key="3">
    <source>
        <dbReference type="PROSITE" id="PS51272"/>
    </source>
</evidence>
<dbReference type="Proteomes" id="UP000276349">
    <property type="component" value="Unassembled WGS sequence"/>
</dbReference>
<dbReference type="OrthoDB" id="2440872at2"/>
<sequence>MKKKSKRFQYLTGLSAAAVVVSTVAPISTSAALFSDINGNSHQFAIEALVKQGIINGYADGTFKPGKGLTRSDVVKILGKYLVSIGYKIPNDYKSNMRYSDLSKNTSDELLQYAALVKDVGVFNGNNGQLLPNEEMRREHMAVVLVRAFSTIHNFDYIDYVANQNFNIEIRDLGEATNEAQRAIKVLDYFDITKASSFNPKSVTERGQFASMFYNMSNVRIPALTVKEVEVLSANELEVTLSDDTTHHVELKDSLEENVPTTVSFEIDNVSYSAKVTYSISQLKVDDVKSNNGGQFTIYFNQEINLDSTTDSEKLESMFKLTGIDNAGSVSLNKGEISEDKRSYKITIDDEEALNERYRLKINGVKSMKGYTLSNYEGTFFFNEDNVEPKINGIQKLSGDKVKVIFSEPIKSVSDTPQFKLAGGQTVSNITGKIERNATEVVFDLSNATSNGEELEGNTKIYVKFGVITDIAGNTSSPEQLEIELRKADEDGVKPVLESVTQLGAKQFKLTFSEDLSPIWKSDLQIIQGGSTVAVESVEQDKDDLASFIVTVGDYLQGNVTISTANGHTISDISGETATFKTTHTFTTDSTRSSVIDTQVVREENNEYLYITFDRNIMAEKDATVSIDGVYVHNGVTNQIPSTNKAIVRTDKTNKKVVRVLLRELLKDIDLEDAQYFVNLTFDGVTNERNMAVYNAEDVKFTRSVDYNINNSRLEVVTIETSRSSDDIEENNRLLINFNYPVNQADAENKNNYQLAGYRIESANYYASKPYQVELIVRGSSTSGKSPNLKIKNIRAEGSFEKMKEFNKLVDMYENRKPIFLNATVTNELEITLKFNEELADIEDNYFVIKDNEGNSFEVTSKLHPSDRKKIILTVSNDEDEDKAMRLTIKVKPNKEITDLSGNKTEWESTTIYVQSTFW</sequence>
<dbReference type="InterPro" id="IPR014755">
    <property type="entry name" value="Cu-Rt/internalin_Ig-like"/>
</dbReference>
<dbReference type="Gene3D" id="2.60.40.1220">
    <property type="match status" value="3"/>
</dbReference>
<evidence type="ECO:0000256" key="1">
    <source>
        <dbReference type="ARBA" id="ARBA00022729"/>
    </source>
</evidence>
<evidence type="ECO:0000313" key="4">
    <source>
        <dbReference type="EMBL" id="RTQ93181.1"/>
    </source>
</evidence>
<comment type="caution">
    <text evidence="4">The sequence shown here is derived from an EMBL/GenBank/DDBJ whole genome shotgun (WGS) entry which is preliminary data.</text>
</comment>
<proteinExistence type="predicted"/>
<dbReference type="PROSITE" id="PS51272">
    <property type="entry name" value="SLH"/>
    <property type="match status" value="1"/>
</dbReference>
<keyword evidence="5" id="KW-1185">Reference proteome</keyword>
<feature type="signal peptide" evidence="2">
    <location>
        <begin position="1"/>
        <end position="31"/>
    </location>
</feature>
<gene>
    <name evidence="4" type="ORF">EKG35_09625</name>
</gene>
<dbReference type="EMBL" id="RXNR01000022">
    <property type="protein sequence ID" value="RTQ93181.1"/>
    <property type="molecule type" value="Genomic_DNA"/>
</dbReference>
<dbReference type="AlphaFoldDB" id="A0A431UTP6"/>
<keyword evidence="1 2" id="KW-0732">Signal</keyword>
<reference evidence="4 5" key="1">
    <citation type="submission" date="2018-12" db="EMBL/GenBank/DDBJ databases">
        <authorList>
            <person name="Yu L."/>
        </authorList>
    </citation>
    <scope>NUCLEOTIDE SEQUENCE [LARGE SCALE GENOMIC DNA]</scope>
    <source>
        <strain evidence="4 5">S5H2222</strain>
    </source>
</reference>
<feature type="chain" id="PRO_5039686443" evidence="2">
    <location>
        <begin position="32"/>
        <end position="919"/>
    </location>
</feature>
<protein>
    <submittedName>
        <fullName evidence="4">S-layer homology domain-containing protein</fullName>
    </submittedName>
</protein>
<dbReference type="Pfam" id="PF00395">
    <property type="entry name" value="SLH"/>
    <property type="match status" value="1"/>
</dbReference>
<evidence type="ECO:0000256" key="2">
    <source>
        <dbReference type="SAM" id="SignalP"/>
    </source>
</evidence>
<evidence type="ECO:0000313" key="5">
    <source>
        <dbReference type="Proteomes" id="UP000276349"/>
    </source>
</evidence>
<name>A0A431UTP6_9BACI</name>
<dbReference type="InterPro" id="IPR001119">
    <property type="entry name" value="SLH_dom"/>
</dbReference>
<dbReference type="RefSeq" id="WP_126294239.1">
    <property type="nucleotide sequence ID" value="NZ_RXNR01000022.1"/>
</dbReference>
<organism evidence="4 5">
    <name type="scientific">Lysinibacillus telephonicus</name>
    <dbReference type="NCBI Taxonomy" id="1714840"/>
    <lineage>
        <taxon>Bacteria</taxon>
        <taxon>Bacillati</taxon>
        <taxon>Bacillota</taxon>
        <taxon>Bacilli</taxon>
        <taxon>Bacillales</taxon>
        <taxon>Bacillaceae</taxon>
        <taxon>Lysinibacillus</taxon>
    </lineage>
</organism>
<accession>A0A431UTP6</accession>
<feature type="domain" description="SLH" evidence="3">
    <location>
        <begin position="29"/>
        <end position="92"/>
    </location>
</feature>